<evidence type="ECO:0000256" key="1">
    <source>
        <dbReference type="SAM" id="MobiDB-lite"/>
    </source>
</evidence>
<reference evidence="2 3" key="1">
    <citation type="submission" date="2024-08" db="EMBL/GenBank/DDBJ databases">
        <authorList>
            <person name="Cucini C."/>
            <person name="Frati F."/>
        </authorList>
    </citation>
    <scope>NUCLEOTIDE SEQUENCE [LARGE SCALE GENOMIC DNA]</scope>
</reference>
<proteinExistence type="predicted"/>
<name>A0ABP1QBI8_9HEXA</name>
<sequence length="72" mass="7897">MFSSSNVRLGGRVWRLQKTVKEVQQSHVPSSAFSLASTSRYGNSVDRNSATQTSFSSNAKNAQQDCNNRKAS</sequence>
<dbReference type="EMBL" id="CAXLJM020000028">
    <property type="protein sequence ID" value="CAL8096981.1"/>
    <property type="molecule type" value="Genomic_DNA"/>
</dbReference>
<feature type="region of interest" description="Disordered" evidence="1">
    <location>
        <begin position="38"/>
        <end position="72"/>
    </location>
</feature>
<comment type="caution">
    <text evidence="2">The sequence shown here is derived from an EMBL/GenBank/DDBJ whole genome shotgun (WGS) entry which is preliminary data.</text>
</comment>
<dbReference type="Proteomes" id="UP001642540">
    <property type="component" value="Unassembled WGS sequence"/>
</dbReference>
<keyword evidence="3" id="KW-1185">Reference proteome</keyword>
<organism evidence="2 3">
    <name type="scientific">Orchesella dallaii</name>
    <dbReference type="NCBI Taxonomy" id="48710"/>
    <lineage>
        <taxon>Eukaryota</taxon>
        <taxon>Metazoa</taxon>
        <taxon>Ecdysozoa</taxon>
        <taxon>Arthropoda</taxon>
        <taxon>Hexapoda</taxon>
        <taxon>Collembola</taxon>
        <taxon>Entomobryomorpha</taxon>
        <taxon>Entomobryoidea</taxon>
        <taxon>Orchesellidae</taxon>
        <taxon>Orchesellinae</taxon>
        <taxon>Orchesella</taxon>
    </lineage>
</organism>
<evidence type="ECO:0000313" key="2">
    <source>
        <dbReference type="EMBL" id="CAL8096981.1"/>
    </source>
</evidence>
<evidence type="ECO:0000313" key="3">
    <source>
        <dbReference type="Proteomes" id="UP001642540"/>
    </source>
</evidence>
<accession>A0ABP1QBI8</accession>
<protein>
    <submittedName>
        <fullName evidence="2">Uncharacterized protein</fullName>
    </submittedName>
</protein>
<gene>
    <name evidence="2" type="ORF">ODALV1_LOCUS9507</name>
</gene>